<dbReference type="Proteomes" id="UP000199011">
    <property type="component" value="Unassembled WGS sequence"/>
</dbReference>
<dbReference type="OrthoDB" id="1634048at2"/>
<evidence type="ECO:0008006" key="3">
    <source>
        <dbReference type="Google" id="ProtNLM"/>
    </source>
</evidence>
<dbReference type="Gene3D" id="3.30.930.30">
    <property type="match status" value="1"/>
</dbReference>
<reference evidence="2" key="1">
    <citation type="submission" date="2016-10" db="EMBL/GenBank/DDBJ databases">
        <authorList>
            <person name="Varghese N."/>
            <person name="Submissions S."/>
        </authorList>
    </citation>
    <scope>NUCLEOTIDE SEQUENCE [LARGE SCALE GENOMIC DNA]</scope>
    <source>
        <strain evidence="2">DSM 16522</strain>
    </source>
</reference>
<dbReference type="RefSeq" id="WP_092519629.1">
    <property type="nucleotide sequence ID" value="NZ_CAWRAH010000066.1"/>
</dbReference>
<organism evidence="1 2">
    <name type="scientific">Xenorhabdus japonica</name>
    <dbReference type="NCBI Taxonomy" id="53341"/>
    <lineage>
        <taxon>Bacteria</taxon>
        <taxon>Pseudomonadati</taxon>
        <taxon>Pseudomonadota</taxon>
        <taxon>Gammaproteobacteria</taxon>
        <taxon>Enterobacterales</taxon>
        <taxon>Morganellaceae</taxon>
        <taxon>Xenorhabdus</taxon>
    </lineage>
</organism>
<name>A0A1I5BZQ0_9GAMM</name>
<keyword evidence="2" id="KW-1185">Reference proteome</keyword>
<evidence type="ECO:0000313" key="1">
    <source>
        <dbReference type="EMBL" id="SFN80145.1"/>
    </source>
</evidence>
<gene>
    <name evidence="1" type="ORF">SAMN05421579_12311</name>
</gene>
<sequence length="129" mass="15340">MQKARLLGFEALIYSCFHRHRLQEQPHCHLMFSDRINDAIRSDSEQYFRRHNPKKARTRWLSESLFRTDIETRKAHLIQLHEYWQNSILNVHSARNAKLKIGARDEVIKGIQNSLDKLNETLAKNYLNG</sequence>
<evidence type="ECO:0000313" key="2">
    <source>
        <dbReference type="Proteomes" id="UP000199011"/>
    </source>
</evidence>
<dbReference type="AlphaFoldDB" id="A0A1I5BZQ0"/>
<dbReference type="EMBL" id="FOVO01000023">
    <property type="protein sequence ID" value="SFN80145.1"/>
    <property type="molecule type" value="Genomic_DNA"/>
</dbReference>
<accession>A0A1I5BZQ0</accession>
<protein>
    <recommendedName>
        <fullName evidence="3">MobA/MobL family protein</fullName>
    </recommendedName>
</protein>
<proteinExistence type="predicted"/>